<comment type="caution">
    <text evidence="2">The sequence shown here is derived from an EMBL/GenBank/DDBJ whole genome shotgun (WGS) entry which is preliminary data.</text>
</comment>
<feature type="compositionally biased region" description="Basic and acidic residues" evidence="1">
    <location>
        <begin position="49"/>
        <end position="60"/>
    </location>
</feature>
<feature type="non-terminal residue" evidence="2">
    <location>
        <position position="1"/>
    </location>
</feature>
<accession>A0A371ECK8</accession>
<protein>
    <submittedName>
        <fullName evidence="2">Uncharacterized protein</fullName>
    </submittedName>
</protein>
<reference evidence="2" key="1">
    <citation type="submission" date="2018-05" db="EMBL/GenBank/DDBJ databases">
        <title>Draft genome of Mucuna pruriens seed.</title>
        <authorList>
            <person name="Nnadi N.E."/>
            <person name="Vos R."/>
            <person name="Hasami M.H."/>
            <person name="Devisetty U.K."/>
            <person name="Aguiy J.C."/>
        </authorList>
    </citation>
    <scope>NUCLEOTIDE SEQUENCE [LARGE SCALE GENOMIC DNA]</scope>
    <source>
        <strain evidence="2">JCA_2017</strain>
    </source>
</reference>
<feature type="compositionally biased region" description="Polar residues" evidence="1">
    <location>
        <begin position="35"/>
        <end position="48"/>
    </location>
</feature>
<evidence type="ECO:0000313" key="2">
    <source>
        <dbReference type="EMBL" id="RDX63746.1"/>
    </source>
</evidence>
<evidence type="ECO:0000256" key="1">
    <source>
        <dbReference type="SAM" id="MobiDB-lite"/>
    </source>
</evidence>
<name>A0A371ECK8_MUCPR</name>
<dbReference type="EMBL" id="QJKJ01014735">
    <property type="protein sequence ID" value="RDX63746.1"/>
    <property type="molecule type" value="Genomic_DNA"/>
</dbReference>
<feature type="region of interest" description="Disordered" evidence="1">
    <location>
        <begin position="35"/>
        <end position="60"/>
    </location>
</feature>
<sequence length="60" mass="6517">MARYRRVSPPSSVLVSLDNLLLAIGCYPDTGPAFTQGSKQASKTSSLDDVQKEEKFKLDG</sequence>
<dbReference type="Proteomes" id="UP000257109">
    <property type="component" value="Unassembled WGS sequence"/>
</dbReference>
<keyword evidence="3" id="KW-1185">Reference proteome</keyword>
<proteinExistence type="predicted"/>
<dbReference type="AlphaFoldDB" id="A0A371ECK8"/>
<organism evidence="2 3">
    <name type="scientific">Mucuna pruriens</name>
    <name type="common">Velvet bean</name>
    <name type="synonym">Dolichos pruriens</name>
    <dbReference type="NCBI Taxonomy" id="157652"/>
    <lineage>
        <taxon>Eukaryota</taxon>
        <taxon>Viridiplantae</taxon>
        <taxon>Streptophyta</taxon>
        <taxon>Embryophyta</taxon>
        <taxon>Tracheophyta</taxon>
        <taxon>Spermatophyta</taxon>
        <taxon>Magnoliopsida</taxon>
        <taxon>eudicotyledons</taxon>
        <taxon>Gunneridae</taxon>
        <taxon>Pentapetalae</taxon>
        <taxon>rosids</taxon>
        <taxon>fabids</taxon>
        <taxon>Fabales</taxon>
        <taxon>Fabaceae</taxon>
        <taxon>Papilionoideae</taxon>
        <taxon>50 kb inversion clade</taxon>
        <taxon>NPAAA clade</taxon>
        <taxon>indigoferoid/millettioid clade</taxon>
        <taxon>Phaseoleae</taxon>
        <taxon>Mucuna</taxon>
    </lineage>
</organism>
<evidence type="ECO:0000313" key="3">
    <source>
        <dbReference type="Proteomes" id="UP000257109"/>
    </source>
</evidence>
<gene>
    <name evidence="2" type="ORF">CR513_57788</name>
</gene>